<dbReference type="GO" id="GO:0008408">
    <property type="term" value="F:3'-5' exonuclease activity"/>
    <property type="evidence" value="ECO:0007669"/>
    <property type="project" value="TreeGrafter"/>
</dbReference>
<dbReference type="Gene3D" id="3.30.420.10">
    <property type="entry name" value="Ribonuclease H-like superfamily/Ribonuclease H"/>
    <property type="match status" value="1"/>
</dbReference>
<organism evidence="7 8">
    <name type="scientific">Polyangium fumosum</name>
    <dbReference type="NCBI Taxonomy" id="889272"/>
    <lineage>
        <taxon>Bacteria</taxon>
        <taxon>Pseudomonadati</taxon>
        <taxon>Myxococcota</taxon>
        <taxon>Polyangia</taxon>
        <taxon>Polyangiales</taxon>
        <taxon>Polyangiaceae</taxon>
        <taxon>Polyangium</taxon>
    </lineage>
</organism>
<comment type="caution">
    <text evidence="7">The sequence shown here is derived from an EMBL/GenBank/DDBJ whole genome shotgun (WGS) entry which is preliminary data.</text>
</comment>
<dbReference type="CDD" id="cd06127">
    <property type="entry name" value="DEDDh"/>
    <property type="match status" value="1"/>
</dbReference>
<dbReference type="Gene3D" id="3.40.50.10190">
    <property type="entry name" value="BRCT domain"/>
    <property type="match status" value="1"/>
</dbReference>
<dbReference type="Pfam" id="PF00929">
    <property type="entry name" value="RNase_T"/>
    <property type="match status" value="1"/>
</dbReference>
<protein>
    <recommendedName>
        <fullName evidence="6">Exonuclease domain-containing protein</fullName>
    </recommendedName>
</protein>
<keyword evidence="8" id="KW-1185">Reference proteome</keyword>
<dbReference type="SUPFAM" id="SSF52113">
    <property type="entry name" value="BRCT domain"/>
    <property type="match status" value="1"/>
</dbReference>
<gene>
    <name evidence="7" type="ORF">E8A74_35785</name>
</gene>
<evidence type="ECO:0000313" key="8">
    <source>
        <dbReference type="Proteomes" id="UP000309215"/>
    </source>
</evidence>
<dbReference type="GO" id="GO:0006260">
    <property type="term" value="P:DNA replication"/>
    <property type="evidence" value="ECO:0007669"/>
    <property type="project" value="InterPro"/>
</dbReference>
<evidence type="ECO:0000256" key="2">
    <source>
        <dbReference type="ARBA" id="ARBA00022801"/>
    </source>
</evidence>
<dbReference type="InterPro" id="IPR006054">
    <property type="entry name" value="DnaQ"/>
</dbReference>
<dbReference type="InterPro" id="IPR036420">
    <property type="entry name" value="BRCT_dom_sf"/>
</dbReference>
<evidence type="ECO:0000259" key="6">
    <source>
        <dbReference type="SMART" id="SM00479"/>
    </source>
</evidence>
<evidence type="ECO:0000256" key="4">
    <source>
        <dbReference type="ARBA" id="ARBA00025483"/>
    </source>
</evidence>
<evidence type="ECO:0000256" key="3">
    <source>
        <dbReference type="ARBA" id="ARBA00022839"/>
    </source>
</evidence>
<dbReference type="InterPro" id="IPR036397">
    <property type="entry name" value="RNaseH_sf"/>
</dbReference>
<dbReference type="NCBIfam" id="TIGR00573">
    <property type="entry name" value="dnaq"/>
    <property type="match status" value="1"/>
</dbReference>
<dbReference type="PANTHER" id="PTHR30231">
    <property type="entry name" value="DNA POLYMERASE III SUBUNIT EPSILON"/>
    <property type="match status" value="1"/>
</dbReference>
<accession>A0A4U1IZG9</accession>
<keyword evidence="1" id="KW-0540">Nuclease</keyword>
<dbReference type="FunFam" id="3.30.420.10:FF:000045">
    <property type="entry name" value="3'-5' exonuclease DinG"/>
    <property type="match status" value="1"/>
</dbReference>
<comment type="subunit">
    <text evidence="5">DNA polymerase III contains a core (composed of alpha, epsilon and theta chains) that associates with a tau subunit. This core dimerizes to form the POLIII' complex. PolIII' associates with the gamma complex (composed of gamma, delta, delta', psi and chi chains) and with the beta chain to form the complete DNA polymerase III complex.</text>
</comment>
<reference evidence="7 8" key="1">
    <citation type="submission" date="2019-04" db="EMBL/GenBank/DDBJ databases">
        <authorList>
            <person name="Li Y."/>
            <person name="Wang J."/>
        </authorList>
    </citation>
    <scope>NUCLEOTIDE SEQUENCE [LARGE SCALE GENOMIC DNA]</scope>
    <source>
        <strain evidence="7 8">DSM 14668</strain>
    </source>
</reference>
<dbReference type="GO" id="GO:0005829">
    <property type="term" value="C:cytosol"/>
    <property type="evidence" value="ECO:0007669"/>
    <property type="project" value="TreeGrafter"/>
</dbReference>
<name>A0A4U1IZG9_9BACT</name>
<proteinExistence type="predicted"/>
<dbReference type="Proteomes" id="UP000309215">
    <property type="component" value="Unassembled WGS sequence"/>
</dbReference>
<keyword evidence="3" id="KW-0269">Exonuclease</keyword>
<dbReference type="SUPFAM" id="SSF53098">
    <property type="entry name" value="Ribonuclease H-like"/>
    <property type="match status" value="1"/>
</dbReference>
<evidence type="ECO:0000256" key="1">
    <source>
        <dbReference type="ARBA" id="ARBA00022722"/>
    </source>
</evidence>
<evidence type="ECO:0000313" key="7">
    <source>
        <dbReference type="EMBL" id="TKD00118.1"/>
    </source>
</evidence>
<dbReference type="OrthoDB" id="9804290at2"/>
<keyword evidence="2" id="KW-0378">Hydrolase</keyword>
<feature type="domain" description="Exonuclease" evidence="6">
    <location>
        <begin position="43"/>
        <end position="208"/>
    </location>
</feature>
<evidence type="ECO:0000256" key="5">
    <source>
        <dbReference type="ARBA" id="ARBA00026073"/>
    </source>
</evidence>
<dbReference type="InterPro" id="IPR013520">
    <property type="entry name" value="Ribonucl_H"/>
</dbReference>
<dbReference type="SMART" id="SM00479">
    <property type="entry name" value="EXOIII"/>
    <property type="match status" value="1"/>
</dbReference>
<dbReference type="PANTHER" id="PTHR30231:SF4">
    <property type="entry name" value="PROTEIN NEN2"/>
    <property type="match status" value="1"/>
</dbReference>
<dbReference type="AlphaFoldDB" id="A0A4U1IZG9"/>
<dbReference type="InterPro" id="IPR012337">
    <property type="entry name" value="RNaseH-like_sf"/>
</dbReference>
<dbReference type="EMBL" id="SSMQ01000050">
    <property type="protein sequence ID" value="TKD00118.1"/>
    <property type="molecule type" value="Genomic_DNA"/>
</dbReference>
<sequence>MEVRGAEPGKVSHSWRYPRPRGGARVARIAMDSAERRASFPHGFAVVDVETTGLRWKTDRVVEVAVVRTDAEGRVLGELSTLVNPERNPGATHIHGLGAEDLAGAPRFSEVLAELVHYLEGAVLVGHNVKFDLAFLAEELGRLGLVLPDAPRLCTRELAMRVLPGLGEYRLSSCCKALGVDGGHEHRALDDARAAAGVFAGLNKTGFWRTSYERELAIAAGVAWPVIEGPSRIAARGEAQASAEPSPLGLMAASLPEGTSNGSVEGYFSVLDEILEDRRVTEEKADLARRHVEAAGLLRGDIVAAHRAYLTGVARAALAGDLGGGLGASDLARVARLLGLPADSADQALVAARSGAAAPSPGSTRPLRPETSICFSGDGEPSKAALEARAVAAGLRVQGSVTKKLDVLVIDDPHSLTAKSQKARAYGIRVLTVPVFLALARLSDKQ</sequence>
<dbReference type="GO" id="GO:0003887">
    <property type="term" value="F:DNA-directed DNA polymerase activity"/>
    <property type="evidence" value="ECO:0007669"/>
    <property type="project" value="InterPro"/>
</dbReference>
<comment type="function">
    <text evidence="4">DNA polymerase III is a complex, multichain enzyme responsible for most of the replicative synthesis in bacteria. The epsilon subunit contain the editing function and is a proofreading 3'-5' exonuclease.</text>
</comment>
<dbReference type="GO" id="GO:0003677">
    <property type="term" value="F:DNA binding"/>
    <property type="evidence" value="ECO:0007669"/>
    <property type="project" value="InterPro"/>
</dbReference>